<keyword evidence="1" id="KW-0472">Membrane</keyword>
<proteinExistence type="predicted"/>
<keyword evidence="1" id="KW-1133">Transmembrane helix</keyword>
<reference evidence="2" key="1">
    <citation type="submission" date="2014-09" db="EMBL/GenBank/DDBJ databases">
        <authorList>
            <person name="Magalhaes I.L.F."/>
            <person name="Oliveira U."/>
            <person name="Santos F.R."/>
            <person name="Vidigal T.H.D.A."/>
            <person name="Brescovit A.D."/>
            <person name="Santos A.J."/>
        </authorList>
    </citation>
    <scope>NUCLEOTIDE SEQUENCE</scope>
    <source>
        <tissue evidence="2">Shoot tissue taken approximately 20 cm above the soil surface</tissue>
    </source>
</reference>
<keyword evidence="1" id="KW-0812">Transmembrane</keyword>
<dbReference type="EMBL" id="GBRH01166173">
    <property type="protein sequence ID" value="JAE31723.1"/>
    <property type="molecule type" value="Transcribed_RNA"/>
</dbReference>
<dbReference type="AlphaFoldDB" id="A0A0A9HFN1"/>
<name>A0A0A9HFN1_ARUDO</name>
<evidence type="ECO:0000256" key="1">
    <source>
        <dbReference type="SAM" id="Phobius"/>
    </source>
</evidence>
<protein>
    <submittedName>
        <fullName evidence="2">Uncharacterized protein</fullName>
    </submittedName>
</protein>
<feature type="transmembrane region" description="Helical" evidence="1">
    <location>
        <begin position="25"/>
        <end position="48"/>
    </location>
</feature>
<accession>A0A0A9HFN1</accession>
<sequence>MLSVTMQQQVMDTCMYRNCMSISDLLVNQVLVIHSTLPFSICYELFLVMSNKT</sequence>
<reference evidence="2" key="2">
    <citation type="journal article" date="2015" name="Data Brief">
        <title>Shoot transcriptome of the giant reed, Arundo donax.</title>
        <authorList>
            <person name="Barrero R.A."/>
            <person name="Guerrero F.D."/>
            <person name="Moolhuijzen P."/>
            <person name="Goolsby J.A."/>
            <person name="Tidwell J."/>
            <person name="Bellgard S.E."/>
            <person name="Bellgard M.I."/>
        </authorList>
    </citation>
    <scope>NUCLEOTIDE SEQUENCE</scope>
    <source>
        <tissue evidence="2">Shoot tissue taken approximately 20 cm above the soil surface</tissue>
    </source>
</reference>
<organism evidence="2">
    <name type="scientific">Arundo donax</name>
    <name type="common">Giant reed</name>
    <name type="synonym">Donax arundinaceus</name>
    <dbReference type="NCBI Taxonomy" id="35708"/>
    <lineage>
        <taxon>Eukaryota</taxon>
        <taxon>Viridiplantae</taxon>
        <taxon>Streptophyta</taxon>
        <taxon>Embryophyta</taxon>
        <taxon>Tracheophyta</taxon>
        <taxon>Spermatophyta</taxon>
        <taxon>Magnoliopsida</taxon>
        <taxon>Liliopsida</taxon>
        <taxon>Poales</taxon>
        <taxon>Poaceae</taxon>
        <taxon>PACMAD clade</taxon>
        <taxon>Arundinoideae</taxon>
        <taxon>Arundineae</taxon>
        <taxon>Arundo</taxon>
    </lineage>
</organism>
<evidence type="ECO:0000313" key="2">
    <source>
        <dbReference type="EMBL" id="JAE31723.1"/>
    </source>
</evidence>